<accession>A0A7Z8NQH6</accession>
<dbReference type="InterPro" id="IPR041479">
    <property type="entry name" value="TetR_CgmR_C"/>
</dbReference>
<reference evidence="6 7" key="1">
    <citation type="submission" date="2019-05" db="EMBL/GenBank/DDBJ databases">
        <title>Genome sequence of Cellulomonas hominis strain CS1.</title>
        <authorList>
            <person name="Belmont J."/>
            <person name="Maclea K.S."/>
        </authorList>
    </citation>
    <scope>NUCLEOTIDE SEQUENCE [LARGE SCALE GENOMIC DNA]</scope>
    <source>
        <strain evidence="6 7">CS1</strain>
    </source>
</reference>
<evidence type="ECO:0000256" key="2">
    <source>
        <dbReference type="ARBA" id="ARBA00023125"/>
    </source>
</evidence>
<evidence type="ECO:0000313" key="7">
    <source>
        <dbReference type="Proteomes" id="UP000308121"/>
    </source>
</evidence>
<dbReference type="RefSeq" id="WP_154729800.1">
    <property type="nucleotide sequence ID" value="NZ_SZYE01000085.1"/>
</dbReference>
<dbReference type="AlphaFoldDB" id="A0A7Z8NQH6"/>
<dbReference type="Pfam" id="PF00440">
    <property type="entry name" value="TetR_N"/>
    <property type="match status" value="1"/>
</dbReference>
<dbReference type="Proteomes" id="UP000308121">
    <property type="component" value="Unassembled WGS sequence"/>
</dbReference>
<feature type="DNA-binding region" description="H-T-H motif" evidence="4">
    <location>
        <begin position="25"/>
        <end position="44"/>
    </location>
</feature>
<dbReference type="PRINTS" id="PR00455">
    <property type="entry name" value="HTHTETR"/>
</dbReference>
<keyword evidence="3" id="KW-0804">Transcription</keyword>
<dbReference type="GO" id="GO:0000976">
    <property type="term" value="F:transcription cis-regulatory region binding"/>
    <property type="evidence" value="ECO:0007669"/>
    <property type="project" value="TreeGrafter"/>
</dbReference>
<keyword evidence="2 4" id="KW-0238">DNA-binding</keyword>
<dbReference type="EMBL" id="SZYE01000085">
    <property type="protein sequence ID" value="TKR23403.1"/>
    <property type="molecule type" value="Genomic_DNA"/>
</dbReference>
<comment type="caution">
    <text evidence="6">The sequence shown here is derived from an EMBL/GenBank/DDBJ whole genome shotgun (WGS) entry which is preliminary data.</text>
</comment>
<sequence>MSATRDRLLDAFEGLLIAHGPRAATLDAVAAAAEVSKGGLLYHFPSKAALVQGQRERLAALGEADVAAMRAAPEGASEYYLRESQQSGGPLDRALIASARLAEEAGGDANAVLDELRRHWFEALADELGDPALAHVVQLVGDGMYYNAVTGVRDDTALADARAVLGRLRGPA</sequence>
<dbReference type="OrthoDB" id="9806334at2"/>
<dbReference type="InterPro" id="IPR009057">
    <property type="entry name" value="Homeodomain-like_sf"/>
</dbReference>
<evidence type="ECO:0000256" key="1">
    <source>
        <dbReference type="ARBA" id="ARBA00023015"/>
    </source>
</evidence>
<keyword evidence="1" id="KW-0805">Transcription regulation</keyword>
<protein>
    <submittedName>
        <fullName evidence="6">TetR family transcriptional regulator</fullName>
    </submittedName>
</protein>
<dbReference type="InterPro" id="IPR001647">
    <property type="entry name" value="HTH_TetR"/>
</dbReference>
<dbReference type="PANTHER" id="PTHR30055">
    <property type="entry name" value="HTH-TYPE TRANSCRIPTIONAL REGULATOR RUTR"/>
    <property type="match status" value="1"/>
</dbReference>
<evidence type="ECO:0000313" key="6">
    <source>
        <dbReference type="EMBL" id="TKR23403.1"/>
    </source>
</evidence>
<dbReference type="Gene3D" id="1.10.357.10">
    <property type="entry name" value="Tetracycline Repressor, domain 2"/>
    <property type="match status" value="1"/>
</dbReference>
<organism evidence="6 7">
    <name type="scientific">Cellulomonas hominis</name>
    <dbReference type="NCBI Taxonomy" id="156981"/>
    <lineage>
        <taxon>Bacteria</taxon>
        <taxon>Bacillati</taxon>
        <taxon>Actinomycetota</taxon>
        <taxon>Actinomycetes</taxon>
        <taxon>Micrococcales</taxon>
        <taxon>Cellulomonadaceae</taxon>
        <taxon>Cellulomonas</taxon>
    </lineage>
</organism>
<dbReference type="SUPFAM" id="SSF46689">
    <property type="entry name" value="Homeodomain-like"/>
    <property type="match status" value="1"/>
</dbReference>
<dbReference type="PROSITE" id="PS50977">
    <property type="entry name" value="HTH_TETR_2"/>
    <property type="match status" value="1"/>
</dbReference>
<evidence type="ECO:0000256" key="3">
    <source>
        <dbReference type="ARBA" id="ARBA00023163"/>
    </source>
</evidence>
<gene>
    <name evidence="6" type="ORF">FA014_11375</name>
</gene>
<feature type="domain" description="HTH tetR-type" evidence="5">
    <location>
        <begin position="2"/>
        <end position="62"/>
    </location>
</feature>
<evidence type="ECO:0000259" key="5">
    <source>
        <dbReference type="PROSITE" id="PS50977"/>
    </source>
</evidence>
<dbReference type="Pfam" id="PF17937">
    <property type="entry name" value="TetR_C_28"/>
    <property type="match status" value="1"/>
</dbReference>
<name>A0A7Z8NQH6_9CELL</name>
<evidence type="ECO:0000256" key="4">
    <source>
        <dbReference type="PROSITE-ProRule" id="PRU00335"/>
    </source>
</evidence>
<dbReference type="PANTHER" id="PTHR30055:SF234">
    <property type="entry name" value="HTH-TYPE TRANSCRIPTIONAL REGULATOR BETI"/>
    <property type="match status" value="1"/>
</dbReference>
<proteinExistence type="predicted"/>
<dbReference type="InterPro" id="IPR050109">
    <property type="entry name" value="HTH-type_TetR-like_transc_reg"/>
</dbReference>
<dbReference type="GO" id="GO:0003700">
    <property type="term" value="F:DNA-binding transcription factor activity"/>
    <property type="evidence" value="ECO:0007669"/>
    <property type="project" value="TreeGrafter"/>
</dbReference>